<protein>
    <submittedName>
        <fullName evidence="8">GTP-binding protein</fullName>
    </submittedName>
</protein>
<dbReference type="PANTHER" id="PTHR13748:SF62">
    <property type="entry name" value="COBW DOMAIN-CONTAINING PROTEIN"/>
    <property type="match status" value="1"/>
</dbReference>
<accession>A0A438AFY1</accession>
<comment type="function">
    <text evidence="5">Zinc chaperone that directly transfers zinc cofactor to target proteins, thereby activating them. Zinc is transferred from the CXCC motif in the GTPase domain to the zinc binding site in target proteins in a process requiring GTP hydrolysis.</text>
</comment>
<comment type="caution">
    <text evidence="8">The sequence shown here is derived from an EMBL/GenBank/DDBJ whole genome shotgun (WGS) entry which is preliminary data.</text>
</comment>
<dbReference type="EMBL" id="RQXX01000004">
    <property type="protein sequence ID" value="RVV97588.1"/>
    <property type="molecule type" value="Genomic_DNA"/>
</dbReference>
<dbReference type="OrthoDB" id="9808822at2"/>
<gene>
    <name evidence="8" type="ORF">EKE94_13740</name>
</gene>
<dbReference type="InterPro" id="IPR011629">
    <property type="entry name" value="CobW-like_C"/>
</dbReference>
<keyword evidence="9" id="KW-1185">Reference proteome</keyword>
<keyword evidence="1" id="KW-0547">Nucleotide-binding</keyword>
<evidence type="ECO:0000256" key="1">
    <source>
        <dbReference type="ARBA" id="ARBA00022741"/>
    </source>
</evidence>
<evidence type="ECO:0000256" key="6">
    <source>
        <dbReference type="ARBA" id="ARBA00049117"/>
    </source>
</evidence>
<dbReference type="GO" id="GO:0016787">
    <property type="term" value="F:hydrolase activity"/>
    <property type="evidence" value="ECO:0007669"/>
    <property type="project" value="UniProtKB-KW"/>
</dbReference>
<dbReference type="Pfam" id="PF07683">
    <property type="entry name" value="CobW_C"/>
    <property type="match status" value="1"/>
</dbReference>
<dbReference type="InterPro" id="IPR003495">
    <property type="entry name" value="CobW/HypB/UreG_nucleotide-bd"/>
</dbReference>
<dbReference type="CDD" id="cd03112">
    <property type="entry name" value="CobW-like"/>
    <property type="match status" value="1"/>
</dbReference>
<dbReference type="SUPFAM" id="SSF90002">
    <property type="entry name" value="Hypothetical protein YjiA, C-terminal domain"/>
    <property type="match status" value="1"/>
</dbReference>
<organism evidence="8 9">
    <name type="scientific">Mesobaculum littorinae</name>
    <dbReference type="NCBI Taxonomy" id="2486419"/>
    <lineage>
        <taxon>Bacteria</taxon>
        <taxon>Pseudomonadati</taxon>
        <taxon>Pseudomonadota</taxon>
        <taxon>Alphaproteobacteria</taxon>
        <taxon>Rhodobacterales</taxon>
        <taxon>Roseobacteraceae</taxon>
        <taxon>Mesobaculum</taxon>
    </lineage>
</organism>
<dbReference type="Pfam" id="PF02492">
    <property type="entry name" value="cobW"/>
    <property type="match status" value="1"/>
</dbReference>
<comment type="catalytic activity">
    <reaction evidence="6">
        <text>GTP + H2O = GDP + phosphate + H(+)</text>
        <dbReference type="Rhea" id="RHEA:19669"/>
        <dbReference type="ChEBI" id="CHEBI:15377"/>
        <dbReference type="ChEBI" id="CHEBI:15378"/>
        <dbReference type="ChEBI" id="CHEBI:37565"/>
        <dbReference type="ChEBI" id="CHEBI:43474"/>
        <dbReference type="ChEBI" id="CHEBI:58189"/>
    </reaction>
    <physiologicalReaction direction="left-to-right" evidence="6">
        <dbReference type="Rhea" id="RHEA:19670"/>
    </physiologicalReaction>
</comment>
<dbReference type="SUPFAM" id="SSF52540">
    <property type="entry name" value="P-loop containing nucleoside triphosphate hydrolases"/>
    <property type="match status" value="1"/>
</dbReference>
<name>A0A438AFY1_9RHOB</name>
<dbReference type="InterPro" id="IPR036627">
    <property type="entry name" value="CobW-likC_sf"/>
</dbReference>
<proteinExistence type="inferred from homology"/>
<keyword evidence="2" id="KW-0378">Hydrolase</keyword>
<evidence type="ECO:0000313" key="9">
    <source>
        <dbReference type="Proteomes" id="UP000285908"/>
    </source>
</evidence>
<dbReference type="AlphaFoldDB" id="A0A438AFY1"/>
<dbReference type="GO" id="GO:0005737">
    <property type="term" value="C:cytoplasm"/>
    <property type="evidence" value="ECO:0007669"/>
    <property type="project" value="TreeGrafter"/>
</dbReference>
<dbReference type="GO" id="GO:0000166">
    <property type="term" value="F:nucleotide binding"/>
    <property type="evidence" value="ECO:0007669"/>
    <property type="project" value="UniProtKB-KW"/>
</dbReference>
<evidence type="ECO:0000256" key="5">
    <source>
        <dbReference type="ARBA" id="ARBA00045658"/>
    </source>
</evidence>
<reference evidence="8 9" key="1">
    <citation type="submission" date="2018-11" db="EMBL/GenBank/DDBJ databases">
        <title>Mesobaculum littorinae gen. nov., sp. nov., isolated from Littorina scabra that represents a novel genus of the order Rhodobacteraceae.</title>
        <authorList>
            <person name="Li F."/>
        </authorList>
    </citation>
    <scope>NUCLEOTIDE SEQUENCE [LARGE SCALE GENOMIC DNA]</scope>
    <source>
        <strain evidence="8 9">M0103</strain>
    </source>
</reference>
<evidence type="ECO:0000313" key="8">
    <source>
        <dbReference type="EMBL" id="RVV97588.1"/>
    </source>
</evidence>
<dbReference type="PANTHER" id="PTHR13748">
    <property type="entry name" value="COBW-RELATED"/>
    <property type="match status" value="1"/>
</dbReference>
<evidence type="ECO:0000259" key="7">
    <source>
        <dbReference type="SMART" id="SM00833"/>
    </source>
</evidence>
<dbReference type="Gene3D" id="3.40.50.300">
    <property type="entry name" value="P-loop containing nucleotide triphosphate hydrolases"/>
    <property type="match status" value="1"/>
</dbReference>
<dbReference type="InterPro" id="IPR051316">
    <property type="entry name" value="Zinc-reg_GTPase_activator"/>
</dbReference>
<dbReference type="SMART" id="SM00833">
    <property type="entry name" value="CobW_C"/>
    <property type="match status" value="1"/>
</dbReference>
<sequence length="386" mass="40524">MVPPIPVTLLTGFLGAGKTTLLNRLLNDPAGGRIAVVVNEFGEAGLDHDLIEEAADDVVLMPAGCVCCTTRGELANTLMSLLARRSRQELVFDRVVIETTGLADPGPIYHTLLTDRTLAANYVLDGIVTAVDALLGPRTLDRHAEAQAQVAMADRIVVTKRDLASASELRALDARLDRLNGTAPRLWADKGRVASGALFGLGAARAPMPAGQALDWLGGGASHPPAAPVADPLAGLSGLSGLAGPRPAPLAMPAVSHHATDDRIVTASVTLDTPIPAEVFDHWLETLVARRGADILRSKGIVHLEGLPTPFVFHGVQHLFDQPVPLKDWPEGDSTSRVVIIARDVPRATLEQSLAMLHLREVPGAGLAESVDVVELSDPAAAGPGR</sequence>
<dbReference type="InterPro" id="IPR027417">
    <property type="entry name" value="P-loop_NTPase"/>
</dbReference>
<dbReference type="Proteomes" id="UP000285908">
    <property type="component" value="Unassembled WGS sequence"/>
</dbReference>
<comment type="similarity">
    <text evidence="4">Belongs to the SIMIBI class G3E GTPase family. ZNG1 subfamily.</text>
</comment>
<feature type="domain" description="CobW C-terminal" evidence="7">
    <location>
        <begin position="264"/>
        <end position="358"/>
    </location>
</feature>
<dbReference type="RefSeq" id="WP_127907183.1">
    <property type="nucleotide sequence ID" value="NZ_RQXX01000004.1"/>
</dbReference>
<keyword evidence="3" id="KW-0143">Chaperone</keyword>
<dbReference type="Gene3D" id="3.30.1220.10">
    <property type="entry name" value="CobW-like, C-terminal domain"/>
    <property type="match status" value="1"/>
</dbReference>
<evidence type="ECO:0000256" key="4">
    <source>
        <dbReference type="ARBA" id="ARBA00034320"/>
    </source>
</evidence>
<evidence type="ECO:0000256" key="3">
    <source>
        <dbReference type="ARBA" id="ARBA00023186"/>
    </source>
</evidence>
<evidence type="ECO:0000256" key="2">
    <source>
        <dbReference type="ARBA" id="ARBA00022801"/>
    </source>
</evidence>